<dbReference type="Gene3D" id="3.40.350.10">
    <property type="entry name" value="Creatinase/prolidase N-terminal domain"/>
    <property type="match status" value="1"/>
</dbReference>
<dbReference type="RefSeq" id="WP_012674248.1">
    <property type="nucleotide sequence ID" value="NC_012438.1"/>
</dbReference>
<dbReference type="GO" id="GO:0006508">
    <property type="term" value="P:proteolysis"/>
    <property type="evidence" value="ECO:0007669"/>
    <property type="project" value="UniProtKB-KW"/>
</dbReference>
<dbReference type="InterPro" id="IPR000587">
    <property type="entry name" value="Creatinase_N"/>
</dbReference>
<keyword evidence="4" id="KW-0482">Metalloprotease</keyword>
<comment type="similarity">
    <text evidence="5">Belongs to the peptidase M24B family.</text>
</comment>
<dbReference type="InterPro" id="IPR000994">
    <property type="entry name" value="Pept_M24"/>
</dbReference>
<dbReference type="InterPro" id="IPR050659">
    <property type="entry name" value="Peptidase_M24B"/>
</dbReference>
<dbReference type="Pfam" id="PF00557">
    <property type="entry name" value="Peptidase_M24"/>
    <property type="match status" value="1"/>
</dbReference>
<feature type="domain" description="Peptidase M24" evidence="6">
    <location>
        <begin position="134"/>
        <end position="338"/>
    </location>
</feature>
<dbReference type="InterPro" id="IPR001131">
    <property type="entry name" value="Peptidase_M24B_aminopep-P_CS"/>
</dbReference>
<dbReference type="GO" id="GO:0008237">
    <property type="term" value="F:metallopeptidase activity"/>
    <property type="evidence" value="ECO:0007669"/>
    <property type="project" value="UniProtKB-KW"/>
</dbReference>
<protein>
    <submittedName>
        <fullName evidence="8">Xaa-Pro dipeptidase (X-Pro dipeptidase) (Prolinedipeptidase) (Prolidase) (Imidodipeptidase)</fullName>
        <ecNumber evidence="8">3.4.13.9</ecNumber>
    </submittedName>
</protein>
<keyword evidence="1" id="KW-0645">Protease</keyword>
<dbReference type="PANTHER" id="PTHR46112">
    <property type="entry name" value="AMINOPEPTIDASE"/>
    <property type="match status" value="1"/>
</dbReference>
<dbReference type="PANTHER" id="PTHR46112:SF3">
    <property type="entry name" value="AMINOPEPTIDASE YPDF"/>
    <property type="match status" value="1"/>
</dbReference>
<dbReference type="AlphaFoldDB" id="C1DT08"/>
<organism evidence="8 9">
    <name type="scientific">Sulfurihydrogenibium azorense (strain DSM 15241 / OCM 825 / Az-Fu1)</name>
    <dbReference type="NCBI Taxonomy" id="204536"/>
    <lineage>
        <taxon>Bacteria</taxon>
        <taxon>Pseudomonadati</taxon>
        <taxon>Aquificota</taxon>
        <taxon>Aquificia</taxon>
        <taxon>Aquificales</taxon>
        <taxon>Hydrogenothermaceae</taxon>
        <taxon>Sulfurihydrogenibium</taxon>
    </lineage>
</organism>
<keyword evidence="2 5" id="KW-0479">Metal-binding</keyword>
<dbReference type="GO" id="GO:0046872">
    <property type="term" value="F:metal ion binding"/>
    <property type="evidence" value="ECO:0007669"/>
    <property type="project" value="UniProtKB-KW"/>
</dbReference>
<dbReference type="OrthoDB" id="9806388at2"/>
<evidence type="ECO:0000313" key="8">
    <source>
        <dbReference type="EMBL" id="ACN98928.1"/>
    </source>
</evidence>
<dbReference type="eggNOG" id="COG0006">
    <property type="taxonomic scope" value="Bacteria"/>
</dbReference>
<proteinExistence type="inferred from homology"/>
<dbReference type="EMBL" id="CP001229">
    <property type="protein sequence ID" value="ACN98928.1"/>
    <property type="molecule type" value="Genomic_DNA"/>
</dbReference>
<feature type="domain" description="Creatinase N-terminal" evidence="7">
    <location>
        <begin position="4"/>
        <end position="125"/>
    </location>
</feature>
<evidence type="ECO:0000259" key="7">
    <source>
        <dbReference type="Pfam" id="PF01321"/>
    </source>
</evidence>
<reference evidence="8 9" key="1">
    <citation type="journal article" date="2009" name="J. Bacteriol.">
        <title>Complete and draft genome sequences of six members of the Aquificales.</title>
        <authorList>
            <person name="Reysenbach A.L."/>
            <person name="Hamamura N."/>
            <person name="Podar M."/>
            <person name="Griffiths E."/>
            <person name="Ferreira S."/>
            <person name="Hochstein R."/>
            <person name="Heidelberg J."/>
            <person name="Johnson J."/>
            <person name="Mead D."/>
            <person name="Pohorille A."/>
            <person name="Sarmiento M."/>
            <person name="Schweighofer K."/>
            <person name="Seshadri R."/>
            <person name="Voytek M.A."/>
        </authorList>
    </citation>
    <scope>NUCLEOTIDE SEQUENCE [LARGE SCALE GENOMIC DNA]</scope>
    <source>
        <strain evidence="9">Az-Fu1 / DSM 15241 / OCM 825</strain>
    </source>
</reference>
<dbReference type="Pfam" id="PF01321">
    <property type="entry name" value="Creatinase_N"/>
    <property type="match status" value="1"/>
</dbReference>
<dbReference type="Gene3D" id="3.90.230.10">
    <property type="entry name" value="Creatinase/methionine aminopeptidase superfamily"/>
    <property type="match status" value="1"/>
</dbReference>
<dbReference type="GO" id="GO:0102009">
    <property type="term" value="F:proline dipeptidase activity"/>
    <property type="evidence" value="ECO:0007669"/>
    <property type="project" value="UniProtKB-EC"/>
</dbReference>
<dbReference type="STRING" id="204536.SULAZ_0250"/>
<dbReference type="SUPFAM" id="SSF55920">
    <property type="entry name" value="Creatinase/aminopeptidase"/>
    <property type="match status" value="1"/>
</dbReference>
<keyword evidence="9" id="KW-1185">Reference proteome</keyword>
<dbReference type="PROSITE" id="PS00491">
    <property type="entry name" value="PROLINE_PEPTIDASE"/>
    <property type="match status" value="1"/>
</dbReference>
<accession>C1DT08</accession>
<evidence type="ECO:0000313" key="9">
    <source>
        <dbReference type="Proteomes" id="UP000001369"/>
    </source>
</evidence>
<evidence type="ECO:0000256" key="2">
    <source>
        <dbReference type="ARBA" id="ARBA00022723"/>
    </source>
</evidence>
<dbReference type="InterPro" id="IPR036005">
    <property type="entry name" value="Creatinase/aminopeptidase-like"/>
</dbReference>
<evidence type="ECO:0000256" key="1">
    <source>
        <dbReference type="ARBA" id="ARBA00022670"/>
    </source>
</evidence>
<keyword evidence="3 8" id="KW-0378">Hydrolase</keyword>
<sequence>MLKIDQIKEKLKKEGLDAFLFNSYSNVFYLSRFSSSNAYVILTDKEVYFLTDARYYENAKEKLKDFIVVELKNGLKGLKEFINDLNIKNLGFEKDKITLSFYEKLKENLKPTLIGYEGFLNEFRVSKTEEEIQIIKQAAHKIDNVYKKLLPWIKENLNQNIKELSVRRKVIDLIFEEGGTSESFPTIVATGKHSAIPHWETSEEPILKDAPLLIDMGLKYKGYCSDFTRTLYLGNLDQRFEKIYNIVKEAHIEATSVVKAGIPIKEIDLAARKVIEKYGYGDYFTHSTGHGIGIDIHEEPRIYKDNEEILQENTVFTIEPGIYIPNWGGVRLENIVVARKDGVEVLTQTPLELVNLL</sequence>
<dbReference type="CDD" id="cd01092">
    <property type="entry name" value="APP-like"/>
    <property type="match status" value="1"/>
</dbReference>
<evidence type="ECO:0000256" key="4">
    <source>
        <dbReference type="ARBA" id="ARBA00023049"/>
    </source>
</evidence>
<dbReference type="SUPFAM" id="SSF53092">
    <property type="entry name" value="Creatinase/prolidase N-terminal domain"/>
    <property type="match status" value="1"/>
</dbReference>
<dbReference type="KEGG" id="saf:SULAZ_0250"/>
<evidence type="ECO:0000259" key="6">
    <source>
        <dbReference type="Pfam" id="PF00557"/>
    </source>
</evidence>
<evidence type="ECO:0000256" key="3">
    <source>
        <dbReference type="ARBA" id="ARBA00022801"/>
    </source>
</evidence>
<gene>
    <name evidence="8" type="ordered locus">SULAZ_0250</name>
</gene>
<keyword evidence="8" id="KW-0224">Dipeptidase</keyword>
<dbReference type="EC" id="3.4.13.9" evidence="8"/>
<name>C1DT08_SULAA</name>
<dbReference type="Proteomes" id="UP000001369">
    <property type="component" value="Chromosome"/>
</dbReference>
<evidence type="ECO:0000256" key="5">
    <source>
        <dbReference type="RuleBase" id="RU000590"/>
    </source>
</evidence>
<dbReference type="InterPro" id="IPR029149">
    <property type="entry name" value="Creatin/AminoP/Spt16_N"/>
</dbReference>
<dbReference type="HOGENOM" id="CLU_017266_4_0_0"/>